<evidence type="ECO:0000256" key="2">
    <source>
        <dbReference type="SAM" id="MobiDB-lite"/>
    </source>
</evidence>
<dbReference type="AlphaFoldDB" id="A0ABD2PAS8"/>
<reference evidence="3 4" key="1">
    <citation type="journal article" date="2021" name="BMC Biol.">
        <title>Horizontally acquired antibacterial genes associated with adaptive radiation of ladybird beetles.</title>
        <authorList>
            <person name="Li H.S."/>
            <person name="Tang X.F."/>
            <person name="Huang Y.H."/>
            <person name="Xu Z.Y."/>
            <person name="Chen M.L."/>
            <person name="Du X.Y."/>
            <person name="Qiu B.Y."/>
            <person name="Chen P.T."/>
            <person name="Zhang W."/>
            <person name="Slipinski A."/>
            <person name="Escalona H.E."/>
            <person name="Waterhouse R.M."/>
            <person name="Zwick A."/>
            <person name="Pang H."/>
        </authorList>
    </citation>
    <scope>NUCLEOTIDE SEQUENCE [LARGE SCALE GENOMIC DNA]</scope>
    <source>
        <strain evidence="3">SYSU2018</strain>
    </source>
</reference>
<gene>
    <name evidence="3" type="ORF">HHI36_002228</name>
</gene>
<comment type="caution">
    <text evidence="3">The sequence shown here is derived from an EMBL/GenBank/DDBJ whole genome shotgun (WGS) entry which is preliminary data.</text>
</comment>
<proteinExistence type="predicted"/>
<accession>A0ABD2PAS8</accession>
<feature type="region of interest" description="Disordered" evidence="2">
    <location>
        <begin position="598"/>
        <end position="651"/>
    </location>
</feature>
<evidence type="ECO:0000313" key="3">
    <source>
        <dbReference type="EMBL" id="KAL3287766.1"/>
    </source>
</evidence>
<evidence type="ECO:0000256" key="1">
    <source>
        <dbReference type="SAM" id="Coils"/>
    </source>
</evidence>
<keyword evidence="4" id="KW-1185">Reference proteome</keyword>
<name>A0ABD2PAS8_9CUCU</name>
<dbReference type="Proteomes" id="UP001516400">
    <property type="component" value="Unassembled WGS sequence"/>
</dbReference>
<protein>
    <submittedName>
        <fullName evidence="3">Uncharacterized protein</fullName>
    </submittedName>
</protein>
<keyword evidence="1" id="KW-0175">Coiled coil</keyword>
<organism evidence="3 4">
    <name type="scientific">Cryptolaemus montrouzieri</name>
    <dbReference type="NCBI Taxonomy" id="559131"/>
    <lineage>
        <taxon>Eukaryota</taxon>
        <taxon>Metazoa</taxon>
        <taxon>Ecdysozoa</taxon>
        <taxon>Arthropoda</taxon>
        <taxon>Hexapoda</taxon>
        <taxon>Insecta</taxon>
        <taxon>Pterygota</taxon>
        <taxon>Neoptera</taxon>
        <taxon>Endopterygota</taxon>
        <taxon>Coleoptera</taxon>
        <taxon>Polyphaga</taxon>
        <taxon>Cucujiformia</taxon>
        <taxon>Coccinelloidea</taxon>
        <taxon>Coccinellidae</taxon>
        <taxon>Scymninae</taxon>
        <taxon>Scymnini</taxon>
        <taxon>Cryptolaemus</taxon>
    </lineage>
</organism>
<feature type="coiled-coil region" evidence="1">
    <location>
        <begin position="709"/>
        <end position="743"/>
    </location>
</feature>
<evidence type="ECO:0000313" key="4">
    <source>
        <dbReference type="Proteomes" id="UP001516400"/>
    </source>
</evidence>
<dbReference type="EMBL" id="JABFTP020000185">
    <property type="protein sequence ID" value="KAL3287766.1"/>
    <property type="molecule type" value="Genomic_DNA"/>
</dbReference>
<sequence length="766" mass="87765">MDYLISDKMKLNFTTKRFDSEFCFYFYDSNNRVALEVPTINCFSKCIISRFGMSIRDRLKTAYENVALNGDTTWTDSTNTFQEANKKLYSKEQQLNNIRIVEERPRTVKDSIPNSKLATYNDYEYNEARELCYTRYIQKTRIEFLSKSGANDKCDEPWLLPDVDSLFMWFICCQNRSRNDCGAFESCNEHGLKRNIPVENEEISIVSPLLDASGFQEKKLRMTIISGRCKAFARDIELTVSKLPKLQSFDSTCEHHRHSKFLDDVSEAVIDFDHLKDLARSFKEQNTWITKCPTKIEELTEPEPEEPYQEAAKIEPISSKRLYSAVLQGLSTTETTKKLEPNILPIERSQDSKALSSVKSILPSFASCCTTSISTVTVLNSNTKQSENGERSTPVSKLIVTQDVKIQKNMSLQTNIKSSPKTKTNDLIAKSHVNRDSLQNNEDPNLRCSNTGSYPFVAQPSMSYINNYNYQLNASHYSNTFQNSCGCTNTYSHTSQVITNRNMQAYQRQTPFFPSQYQYAQPIFMLQQNRTSVYPLSQPVQPPYYFQPLQQTRLMQRWIVPQNYSRPNVNQHNYTVQPHFAQQNSTIWMGSNQQPVASTSQYHVENRTKSKPKRPVQPQISILKSKTRKPQDENSLSTETTDRSFCANSTSSGLEVSTPLVAQLKKLTISPQVKVKSDLEEVVNKTVNILFEDETHVPVTSTLSEELEIQALEQYCNSTDNVYQELERQAAEQYDELSENSRSPPTRDIFFGGLSCFFACSIDVNV</sequence>